<feature type="domain" description="Sec7/BIG1-like C-terminal" evidence="3">
    <location>
        <begin position="59"/>
        <end position="149"/>
    </location>
</feature>
<sequence>MIPYGITLHLSRTIEPVGTSNIMYMTLTRNLACEWAKDGIRVNCIAPWYIKTSLVEHNLVVDRHLGNKESEVEFYLVNLCMEVLQSYIETAYSKPLSDSFLDKQLHWKLPPDSGRRRELAARAPLIVATLQAMCSLDDSSFVKNLLASFP</sequence>
<evidence type="ECO:0000259" key="3">
    <source>
        <dbReference type="Pfam" id="PF20252"/>
    </source>
</evidence>
<dbReference type="SUPFAM" id="SSF51735">
    <property type="entry name" value="NAD(P)-binding Rossmann-fold domains"/>
    <property type="match status" value="1"/>
</dbReference>
<keyword evidence="5" id="KW-1185">Reference proteome</keyword>
<dbReference type="AlphaFoldDB" id="A0A8S0Q8L3"/>
<reference evidence="4 5" key="1">
    <citation type="submission" date="2019-12" db="EMBL/GenBank/DDBJ databases">
        <authorList>
            <person name="Alioto T."/>
            <person name="Alioto T."/>
            <person name="Gomez Garrido J."/>
        </authorList>
    </citation>
    <scope>NUCLEOTIDE SEQUENCE [LARGE SCALE GENOMIC DNA]</scope>
</reference>
<evidence type="ECO:0000313" key="5">
    <source>
        <dbReference type="Proteomes" id="UP000594638"/>
    </source>
</evidence>
<dbReference type="InterPro" id="IPR046455">
    <property type="entry name" value="Sec7/BIG1-like_C"/>
</dbReference>
<evidence type="ECO:0000313" key="4">
    <source>
        <dbReference type="EMBL" id="CAA2964718.1"/>
    </source>
</evidence>
<dbReference type="PANTHER" id="PTHR42898:SF6">
    <property type="entry name" value="NADP-DEPENDENT MANNITOL DEHYDROGENASE"/>
    <property type="match status" value="1"/>
</dbReference>
<dbReference type="PANTHER" id="PTHR42898">
    <property type="entry name" value="TROPINONE REDUCTASE"/>
    <property type="match status" value="1"/>
</dbReference>
<dbReference type="InterPro" id="IPR045000">
    <property type="entry name" value="TR"/>
</dbReference>
<dbReference type="EMBL" id="CACTIH010001828">
    <property type="protein sequence ID" value="CAA2964718.1"/>
    <property type="molecule type" value="Genomic_DNA"/>
</dbReference>
<dbReference type="OrthoDB" id="417891at2759"/>
<dbReference type="Pfam" id="PF13561">
    <property type="entry name" value="adh_short_C2"/>
    <property type="match status" value="1"/>
</dbReference>
<organism evidence="4 5">
    <name type="scientific">Olea europaea subsp. europaea</name>
    <dbReference type="NCBI Taxonomy" id="158383"/>
    <lineage>
        <taxon>Eukaryota</taxon>
        <taxon>Viridiplantae</taxon>
        <taxon>Streptophyta</taxon>
        <taxon>Embryophyta</taxon>
        <taxon>Tracheophyta</taxon>
        <taxon>Spermatophyta</taxon>
        <taxon>Magnoliopsida</taxon>
        <taxon>eudicotyledons</taxon>
        <taxon>Gunneridae</taxon>
        <taxon>Pentapetalae</taxon>
        <taxon>asterids</taxon>
        <taxon>lamiids</taxon>
        <taxon>Lamiales</taxon>
        <taxon>Oleaceae</taxon>
        <taxon>Oleeae</taxon>
        <taxon>Olea</taxon>
    </lineage>
</organism>
<evidence type="ECO:0000256" key="2">
    <source>
        <dbReference type="ARBA" id="ARBA00023002"/>
    </source>
</evidence>
<keyword evidence="2" id="KW-0560">Oxidoreductase</keyword>
<evidence type="ECO:0000256" key="1">
    <source>
        <dbReference type="ARBA" id="ARBA00022857"/>
    </source>
</evidence>
<dbReference type="GO" id="GO:0016491">
    <property type="term" value="F:oxidoreductase activity"/>
    <property type="evidence" value="ECO:0007669"/>
    <property type="project" value="UniProtKB-KW"/>
</dbReference>
<dbReference type="Gene3D" id="3.40.50.720">
    <property type="entry name" value="NAD(P)-binding Rossmann-like Domain"/>
    <property type="match status" value="1"/>
</dbReference>
<dbReference type="InterPro" id="IPR036291">
    <property type="entry name" value="NAD(P)-bd_dom_sf"/>
</dbReference>
<dbReference type="Proteomes" id="UP000594638">
    <property type="component" value="Unassembled WGS sequence"/>
</dbReference>
<gene>
    <name evidence="4" type="ORF">OLEA9_A022798</name>
</gene>
<accession>A0A8S0Q8L3</accession>
<dbReference type="Pfam" id="PF20252">
    <property type="entry name" value="BIG2_C"/>
    <property type="match status" value="1"/>
</dbReference>
<protein>
    <submittedName>
        <fullName evidence="4">Brefeldin A-inhibited guanine nucleotide-exchange 2-like</fullName>
    </submittedName>
</protein>
<dbReference type="InterPro" id="IPR002347">
    <property type="entry name" value="SDR_fam"/>
</dbReference>
<comment type="caution">
    <text evidence="4">The sequence shown here is derived from an EMBL/GenBank/DDBJ whole genome shotgun (WGS) entry which is preliminary data.</text>
</comment>
<dbReference type="Gramene" id="OE9A022798T1">
    <property type="protein sequence ID" value="OE9A022798C1"/>
    <property type="gene ID" value="OE9A022798"/>
</dbReference>
<proteinExistence type="predicted"/>
<keyword evidence="1" id="KW-0521">NADP</keyword>
<name>A0A8S0Q8L3_OLEEU</name>